<organism evidence="1 2">
    <name type="scientific">Nesidiocoris tenuis</name>
    <dbReference type="NCBI Taxonomy" id="355587"/>
    <lineage>
        <taxon>Eukaryota</taxon>
        <taxon>Metazoa</taxon>
        <taxon>Ecdysozoa</taxon>
        <taxon>Arthropoda</taxon>
        <taxon>Hexapoda</taxon>
        <taxon>Insecta</taxon>
        <taxon>Pterygota</taxon>
        <taxon>Neoptera</taxon>
        <taxon>Paraneoptera</taxon>
        <taxon>Hemiptera</taxon>
        <taxon>Heteroptera</taxon>
        <taxon>Panheteroptera</taxon>
        <taxon>Cimicomorpha</taxon>
        <taxon>Miridae</taxon>
        <taxon>Dicyphina</taxon>
        <taxon>Nesidiocoris</taxon>
    </lineage>
</organism>
<proteinExistence type="predicted"/>
<accession>A0A6H5GYJ3</accession>
<keyword evidence="2" id="KW-1185">Reference proteome</keyword>
<name>A0A6H5GYJ3_9HEMI</name>
<protein>
    <submittedName>
        <fullName evidence="1">Uncharacterized protein</fullName>
    </submittedName>
</protein>
<dbReference type="OrthoDB" id="8194697at2759"/>
<dbReference type="EMBL" id="CADCXU010022452">
    <property type="protein sequence ID" value="CAB0009901.1"/>
    <property type="molecule type" value="Genomic_DNA"/>
</dbReference>
<dbReference type="AlphaFoldDB" id="A0A6H5GYJ3"/>
<evidence type="ECO:0000313" key="1">
    <source>
        <dbReference type="EMBL" id="CAB0009901.1"/>
    </source>
</evidence>
<evidence type="ECO:0000313" key="2">
    <source>
        <dbReference type="Proteomes" id="UP000479000"/>
    </source>
</evidence>
<dbReference type="Proteomes" id="UP000479000">
    <property type="component" value="Unassembled WGS sequence"/>
</dbReference>
<dbReference type="PANTHER" id="PTHR22955">
    <property type="entry name" value="RETROTRANSPOSON"/>
    <property type="match status" value="1"/>
</dbReference>
<dbReference type="PANTHER" id="PTHR22955:SF77">
    <property type="entry name" value="ASPARTIC PUTATIVE DOMAIN-CONTAINING PROTEIN-RELATED"/>
    <property type="match status" value="1"/>
</dbReference>
<feature type="non-terminal residue" evidence="1">
    <location>
        <position position="176"/>
    </location>
</feature>
<gene>
    <name evidence="1" type="ORF">NTEN_LOCUS14974</name>
</gene>
<sequence length="176" mass="19948">MKPESIPRLELLAAELLGKTMTRVRQEFPHIPSSNVIACSDSTVALSWITAEPAPLWKVFVGNRVAKILSHLPKEHWFHVRSAENSADVASRGALPEQLMTCQLWWNGPVWLQSDRSSWPIKRIRPDLNLGPVSDEIRASSSISVTAVSKTPWETRFSSYSKLRRVTAWMLRFISN</sequence>
<reference evidence="1 2" key="1">
    <citation type="submission" date="2020-02" db="EMBL/GenBank/DDBJ databases">
        <authorList>
            <person name="Ferguson B K."/>
        </authorList>
    </citation>
    <scope>NUCLEOTIDE SEQUENCE [LARGE SCALE GENOMIC DNA]</scope>
</reference>